<reference evidence="3" key="1">
    <citation type="journal article" date="2019" name="Int. J. Syst. Evol. Microbiol.">
        <title>The Global Catalogue of Microorganisms (GCM) 10K type strain sequencing project: providing services to taxonomists for standard genome sequencing and annotation.</title>
        <authorList>
            <consortium name="The Broad Institute Genomics Platform"/>
            <consortium name="The Broad Institute Genome Sequencing Center for Infectious Disease"/>
            <person name="Wu L."/>
            <person name="Ma J."/>
        </authorList>
    </citation>
    <scope>NUCLEOTIDE SEQUENCE [LARGE SCALE GENOMIC DNA]</scope>
    <source>
        <strain evidence="3">JCM 17440</strain>
    </source>
</reference>
<feature type="compositionally biased region" description="Low complexity" evidence="1">
    <location>
        <begin position="266"/>
        <end position="281"/>
    </location>
</feature>
<dbReference type="RefSeq" id="WP_344906478.1">
    <property type="nucleotide sequence ID" value="NZ_BAABAS010000028.1"/>
</dbReference>
<evidence type="ECO:0008006" key="4">
    <source>
        <dbReference type="Google" id="ProtNLM"/>
    </source>
</evidence>
<dbReference type="EMBL" id="BAABAS010000028">
    <property type="protein sequence ID" value="GAA4241476.1"/>
    <property type="molecule type" value="Genomic_DNA"/>
</dbReference>
<gene>
    <name evidence="2" type="ORF">GCM10022254_70440</name>
</gene>
<accession>A0ABP8CNI9</accession>
<organism evidence="2 3">
    <name type="scientific">Actinomadura meridiana</name>
    <dbReference type="NCBI Taxonomy" id="559626"/>
    <lineage>
        <taxon>Bacteria</taxon>
        <taxon>Bacillati</taxon>
        <taxon>Actinomycetota</taxon>
        <taxon>Actinomycetes</taxon>
        <taxon>Streptosporangiales</taxon>
        <taxon>Thermomonosporaceae</taxon>
        <taxon>Actinomadura</taxon>
    </lineage>
</organism>
<evidence type="ECO:0000313" key="2">
    <source>
        <dbReference type="EMBL" id="GAA4241476.1"/>
    </source>
</evidence>
<proteinExistence type="predicted"/>
<feature type="region of interest" description="Disordered" evidence="1">
    <location>
        <begin position="250"/>
        <end position="281"/>
    </location>
</feature>
<evidence type="ECO:0000313" key="3">
    <source>
        <dbReference type="Proteomes" id="UP001501710"/>
    </source>
</evidence>
<keyword evidence="3" id="KW-1185">Reference proteome</keyword>
<dbReference type="Proteomes" id="UP001501710">
    <property type="component" value="Unassembled WGS sequence"/>
</dbReference>
<name>A0ABP8CNI9_9ACTN</name>
<evidence type="ECO:0000256" key="1">
    <source>
        <dbReference type="SAM" id="MobiDB-lite"/>
    </source>
</evidence>
<sequence>MIVCYAAGDGLGHLTRLRAVLHTLRVDGPVTVVTSSPFADDPRVTGDWKIVPSLEGIDADEVFVDAFPAGLKGELARVPSGARLTHLARLLRWDAYKPLLPADPLRFDRTFVLEPLAPAHHSYLRDVSAELSPLVLVDPPAEPIDVDGWLIVHSGPDAETRELVAYARDMASIEGVHPPMTLVSPRRPDGLPPEAAHLDAYPACAPGPNVERIVTAAGFNAVRQFAPWRDIHRLMPFPRSLDDQFTRAARARATGPSPDPLAGIISRPSMPRPGGRPRNSA</sequence>
<comment type="caution">
    <text evidence="2">The sequence shown here is derived from an EMBL/GenBank/DDBJ whole genome shotgun (WGS) entry which is preliminary data.</text>
</comment>
<protein>
    <recommendedName>
        <fullName evidence="4">Glycosyltransferase</fullName>
    </recommendedName>
</protein>